<evidence type="ECO:0000256" key="10">
    <source>
        <dbReference type="ARBA" id="ARBA00068150"/>
    </source>
</evidence>
<dbReference type="Pfam" id="PF00512">
    <property type="entry name" value="HisKA"/>
    <property type="match status" value="1"/>
</dbReference>
<organism evidence="16 17">
    <name type="scientific">Litoribacter ruber</name>
    <dbReference type="NCBI Taxonomy" id="702568"/>
    <lineage>
        <taxon>Bacteria</taxon>
        <taxon>Pseudomonadati</taxon>
        <taxon>Bacteroidota</taxon>
        <taxon>Cytophagia</taxon>
        <taxon>Cytophagales</taxon>
        <taxon>Cyclobacteriaceae</taxon>
        <taxon>Litoribacter</taxon>
    </lineage>
</organism>
<dbReference type="Pfam" id="PF13181">
    <property type="entry name" value="TPR_8"/>
    <property type="match status" value="2"/>
</dbReference>
<dbReference type="EMBL" id="JAHCMY010000006">
    <property type="protein sequence ID" value="MBS9524695.1"/>
    <property type="molecule type" value="Genomic_DNA"/>
</dbReference>
<dbReference type="InterPro" id="IPR019734">
    <property type="entry name" value="TPR_rpt"/>
</dbReference>
<comment type="catalytic activity">
    <reaction evidence="1">
        <text>ATP + protein L-histidine = ADP + protein N-phospho-L-histidine.</text>
        <dbReference type="EC" id="2.7.13.3"/>
    </reaction>
</comment>
<dbReference type="PANTHER" id="PTHR45339">
    <property type="entry name" value="HYBRID SIGNAL TRANSDUCTION HISTIDINE KINASE J"/>
    <property type="match status" value="1"/>
</dbReference>
<dbReference type="FunFam" id="1.10.287.130:FF:000002">
    <property type="entry name" value="Two-component osmosensing histidine kinase"/>
    <property type="match status" value="1"/>
</dbReference>
<dbReference type="InterPro" id="IPR001789">
    <property type="entry name" value="Sig_transdc_resp-reg_receiver"/>
</dbReference>
<dbReference type="FunFam" id="3.30.565.10:FF:000010">
    <property type="entry name" value="Sensor histidine kinase RcsC"/>
    <property type="match status" value="1"/>
</dbReference>
<dbReference type="InterPro" id="IPR005467">
    <property type="entry name" value="His_kinase_dom"/>
</dbReference>
<evidence type="ECO:0000313" key="16">
    <source>
        <dbReference type="EMBL" id="MBS9524695.1"/>
    </source>
</evidence>
<evidence type="ECO:0000313" key="17">
    <source>
        <dbReference type="Proteomes" id="UP001319104"/>
    </source>
</evidence>
<dbReference type="PROSITE" id="PS50109">
    <property type="entry name" value="HIS_KIN"/>
    <property type="match status" value="1"/>
</dbReference>
<dbReference type="PRINTS" id="PR00344">
    <property type="entry name" value="BCTRLSENSOR"/>
</dbReference>
<dbReference type="Pfam" id="PF02518">
    <property type="entry name" value="HATPase_c"/>
    <property type="match status" value="1"/>
</dbReference>
<evidence type="ECO:0000256" key="9">
    <source>
        <dbReference type="ARBA" id="ARBA00064003"/>
    </source>
</evidence>
<dbReference type="Proteomes" id="UP001319104">
    <property type="component" value="Unassembled WGS sequence"/>
</dbReference>
<keyword evidence="4" id="KW-0808">Transferase</keyword>
<evidence type="ECO:0000256" key="4">
    <source>
        <dbReference type="ARBA" id="ARBA00022679"/>
    </source>
</evidence>
<dbReference type="SUPFAM" id="SSF47384">
    <property type="entry name" value="Homodimeric domain of signal transducing histidine kinase"/>
    <property type="match status" value="1"/>
</dbReference>
<sequence length="775" mass="87722">MKKSVLVGFQMLMLIPLLSFSVRYQDIQISSPSTEKIDSLNKWSTEHIESDIKEALENSELAYEQSKKLSYEYGQTESLINLGWIHYRQDNYGKALEYALEAHEKTNLLNHPKLSVRSAFNIGAIYSDGSKDHQAALKYMKEAYEESVAIGDSLLIVRSLNNMAYLHNMNKEYDSALYTLNKVENFTQIDYHKGFAYRTYGDIYLAKGDFTLAQSYFEKAYAFLQNPNSKSSWASVMVRLGKIHLRNGNYIKAKEYFREGLELSLENEFKDHIVTLYNYMADIEARLGDWQQAYRYRSLYAAWSDSLSSQVNSRNMGRLEAKFDFDQKLKEINHEALTNELMAQEQLNQQIFKRNVFILLFVTVLILLIIIGFSMKRVRKAKAIAEKANKAKSDFISVMSHEIRTPLNGVIGFSELLSGTPLNPEQKQYVGLINQSASSLIGIINDILDFSKIEAGKMELEIQPVDLKKLGAVSKDLIAYQAYQKNITLKYSFDSNIDSLVLADELRIKQVLINLLSNAIKFTEKGEIELSILQLRKINNQRVIRISVKDTGCGISKENQSKIFEAFSQEDTSTTRKFGGTGLGLTISNKILALMGSKLKLKSILGEGSRFYCDINFVSVDRAIKQNPDSITVQSDIGVSELNVLESLDVKVLVAEDNPVNMILTKKIVKKLLPKVKVYEAQNGREAVEIFSSHPINLVLMDIQMPELNGYEATGEIRKLPNGENVPIIALTASALNNERERCLEAGLDDCTTKPINKTALEKLIIQFLLEPIKS</sequence>
<dbReference type="InterPro" id="IPR036097">
    <property type="entry name" value="HisK_dim/P_sf"/>
</dbReference>
<dbReference type="InterPro" id="IPR003594">
    <property type="entry name" value="HATPase_dom"/>
</dbReference>
<evidence type="ECO:0000256" key="8">
    <source>
        <dbReference type="ARBA" id="ARBA00023012"/>
    </source>
</evidence>
<keyword evidence="5" id="KW-0547">Nucleotide-binding</keyword>
<dbReference type="Gene3D" id="3.30.565.10">
    <property type="entry name" value="Histidine kinase-like ATPase, C-terminal domain"/>
    <property type="match status" value="1"/>
</dbReference>
<evidence type="ECO:0000256" key="13">
    <source>
        <dbReference type="SAM" id="Phobius"/>
    </source>
</evidence>
<dbReference type="PROSITE" id="PS50005">
    <property type="entry name" value="TPR"/>
    <property type="match status" value="2"/>
</dbReference>
<feature type="domain" description="Response regulatory" evidence="15">
    <location>
        <begin position="651"/>
        <end position="769"/>
    </location>
</feature>
<evidence type="ECO:0000259" key="15">
    <source>
        <dbReference type="PROSITE" id="PS50110"/>
    </source>
</evidence>
<keyword evidence="7" id="KW-0067">ATP-binding</keyword>
<keyword evidence="17" id="KW-1185">Reference proteome</keyword>
<dbReference type="Gene3D" id="3.40.50.2300">
    <property type="match status" value="1"/>
</dbReference>
<evidence type="ECO:0000256" key="1">
    <source>
        <dbReference type="ARBA" id="ARBA00000085"/>
    </source>
</evidence>
<dbReference type="GO" id="GO:0005524">
    <property type="term" value="F:ATP binding"/>
    <property type="evidence" value="ECO:0007669"/>
    <property type="project" value="UniProtKB-KW"/>
</dbReference>
<dbReference type="InterPro" id="IPR003661">
    <property type="entry name" value="HisK_dim/P_dom"/>
</dbReference>
<comment type="subunit">
    <text evidence="9">At low DSF concentrations, interacts with RpfF.</text>
</comment>
<dbReference type="SMART" id="SM00388">
    <property type="entry name" value="HisKA"/>
    <property type="match status" value="1"/>
</dbReference>
<keyword evidence="13" id="KW-1133">Transmembrane helix</keyword>
<dbReference type="RefSeq" id="WP_213945557.1">
    <property type="nucleotide sequence ID" value="NZ_JAHCMY010000006.1"/>
</dbReference>
<dbReference type="Pfam" id="PF13374">
    <property type="entry name" value="TPR_10"/>
    <property type="match status" value="1"/>
</dbReference>
<reference evidence="16 17" key="1">
    <citation type="submission" date="2021-05" db="EMBL/GenBank/DDBJ databases">
        <authorList>
            <person name="Zhang Z.D."/>
            <person name="Osman G."/>
        </authorList>
    </citation>
    <scope>NUCLEOTIDE SEQUENCE [LARGE SCALE GENOMIC DNA]</scope>
    <source>
        <strain evidence="16 17">KCTC 32217</strain>
    </source>
</reference>
<dbReference type="SMART" id="SM00448">
    <property type="entry name" value="REC"/>
    <property type="match status" value="1"/>
</dbReference>
<keyword evidence="3 11" id="KW-0597">Phosphoprotein</keyword>
<comment type="caution">
    <text evidence="16">The sequence shown here is derived from an EMBL/GenBank/DDBJ whole genome shotgun (WGS) entry which is preliminary data.</text>
</comment>
<dbReference type="Gene3D" id="1.10.287.130">
    <property type="match status" value="1"/>
</dbReference>
<dbReference type="CDD" id="cd17546">
    <property type="entry name" value="REC_hyHK_CKI1_RcsC-like"/>
    <property type="match status" value="1"/>
</dbReference>
<dbReference type="SMART" id="SM00028">
    <property type="entry name" value="TPR"/>
    <property type="match status" value="4"/>
</dbReference>
<gene>
    <name evidence="16" type="ORF">KI659_11810</name>
</gene>
<dbReference type="InterPro" id="IPR036890">
    <property type="entry name" value="HATPase_C_sf"/>
</dbReference>
<proteinExistence type="predicted"/>
<protein>
    <recommendedName>
        <fullName evidence="10">Sensory/regulatory protein RpfC</fullName>
        <ecNumber evidence="2">2.7.13.3</ecNumber>
    </recommendedName>
</protein>
<evidence type="ECO:0000259" key="14">
    <source>
        <dbReference type="PROSITE" id="PS50109"/>
    </source>
</evidence>
<feature type="transmembrane region" description="Helical" evidence="13">
    <location>
        <begin position="356"/>
        <end position="375"/>
    </location>
</feature>
<evidence type="ECO:0000256" key="3">
    <source>
        <dbReference type="ARBA" id="ARBA00022553"/>
    </source>
</evidence>
<keyword evidence="6" id="KW-0418">Kinase</keyword>
<feature type="repeat" description="TPR" evidence="12">
    <location>
        <begin position="234"/>
        <end position="267"/>
    </location>
</feature>
<dbReference type="PANTHER" id="PTHR45339:SF1">
    <property type="entry name" value="HYBRID SIGNAL TRANSDUCTION HISTIDINE KINASE J"/>
    <property type="match status" value="1"/>
</dbReference>
<accession>A0AAP2CIV9</accession>
<feature type="domain" description="Histidine kinase" evidence="14">
    <location>
        <begin position="398"/>
        <end position="619"/>
    </location>
</feature>
<evidence type="ECO:0000256" key="11">
    <source>
        <dbReference type="PROSITE-ProRule" id="PRU00169"/>
    </source>
</evidence>
<dbReference type="CDD" id="cd16922">
    <property type="entry name" value="HATPase_EvgS-ArcB-TorS-like"/>
    <property type="match status" value="1"/>
</dbReference>
<keyword evidence="13" id="KW-0472">Membrane</keyword>
<dbReference type="EC" id="2.7.13.3" evidence="2"/>
<feature type="modified residue" description="4-aspartylphosphate" evidence="11">
    <location>
        <position position="702"/>
    </location>
</feature>
<evidence type="ECO:0000256" key="7">
    <source>
        <dbReference type="ARBA" id="ARBA00022840"/>
    </source>
</evidence>
<dbReference type="AlphaFoldDB" id="A0AAP2CIV9"/>
<keyword evidence="12" id="KW-0802">TPR repeat</keyword>
<evidence type="ECO:0000256" key="5">
    <source>
        <dbReference type="ARBA" id="ARBA00022741"/>
    </source>
</evidence>
<dbReference type="GO" id="GO:0000155">
    <property type="term" value="F:phosphorelay sensor kinase activity"/>
    <property type="evidence" value="ECO:0007669"/>
    <property type="project" value="InterPro"/>
</dbReference>
<dbReference type="SUPFAM" id="SSF52172">
    <property type="entry name" value="CheY-like"/>
    <property type="match status" value="1"/>
</dbReference>
<evidence type="ECO:0000256" key="2">
    <source>
        <dbReference type="ARBA" id="ARBA00012438"/>
    </source>
</evidence>
<dbReference type="CDD" id="cd00082">
    <property type="entry name" value="HisKA"/>
    <property type="match status" value="1"/>
</dbReference>
<name>A0AAP2CIV9_9BACT</name>
<dbReference type="Pfam" id="PF00072">
    <property type="entry name" value="Response_reg"/>
    <property type="match status" value="1"/>
</dbReference>
<dbReference type="Gene3D" id="1.25.40.10">
    <property type="entry name" value="Tetratricopeptide repeat domain"/>
    <property type="match status" value="3"/>
</dbReference>
<dbReference type="SUPFAM" id="SSF55874">
    <property type="entry name" value="ATPase domain of HSP90 chaperone/DNA topoisomerase II/histidine kinase"/>
    <property type="match status" value="1"/>
</dbReference>
<dbReference type="PROSITE" id="PS50110">
    <property type="entry name" value="RESPONSE_REGULATORY"/>
    <property type="match status" value="1"/>
</dbReference>
<dbReference type="SMART" id="SM00671">
    <property type="entry name" value="SEL1"/>
    <property type="match status" value="4"/>
</dbReference>
<feature type="repeat" description="TPR" evidence="12">
    <location>
        <begin position="194"/>
        <end position="227"/>
    </location>
</feature>
<dbReference type="InterPro" id="IPR004358">
    <property type="entry name" value="Sig_transdc_His_kin-like_C"/>
</dbReference>
<keyword evidence="8" id="KW-0902">Two-component regulatory system</keyword>
<dbReference type="InterPro" id="IPR011006">
    <property type="entry name" value="CheY-like_superfamily"/>
</dbReference>
<dbReference type="SMART" id="SM00387">
    <property type="entry name" value="HATPase_c"/>
    <property type="match status" value="1"/>
</dbReference>
<dbReference type="InterPro" id="IPR006597">
    <property type="entry name" value="Sel1-like"/>
</dbReference>
<keyword evidence="13" id="KW-0812">Transmembrane</keyword>
<evidence type="ECO:0000256" key="6">
    <source>
        <dbReference type="ARBA" id="ARBA00022777"/>
    </source>
</evidence>
<dbReference type="SUPFAM" id="SSF48452">
    <property type="entry name" value="TPR-like"/>
    <property type="match status" value="2"/>
</dbReference>
<dbReference type="InterPro" id="IPR011990">
    <property type="entry name" value="TPR-like_helical_dom_sf"/>
</dbReference>
<evidence type="ECO:0000256" key="12">
    <source>
        <dbReference type="PROSITE-ProRule" id="PRU00339"/>
    </source>
</evidence>